<sequence length="543" mass="60488">MSSTNQAKNHAATNKYKKMSLVEIFPDVMDIVKKEGEEGMVKGKTQTLTFVDYDDQLQGSQLMGQPSDLKRIVEKVDVARKKMPTKNTDQHTSVESSVALRSFHCDVPQANCSLERTITFRMFYGCWQNSRKSCAPSLMVGEKSNPSTRTAILTASARTSEATVIVKPNDSTSQGSLEKKSPQNATFPNGFEALVLEVCDETEIAGLKMKIGDFEIHLKRNVGATKAPMSIISPTTAPPIPSEPMNETAAANSPLPPSPPKPSPEKPTPFKNGAFGKSRKLAALKASRSSNYVQVPSPIVGTPRIGKRIKGKRQPPICKEGDLIKERQLIGFLDLEQRFCVKKQQKGPASLDSPFSLFAPTSRLNMKLVRFLMKLNNETVLIELKNGTMVHGTITGVDVSMNTHLKTMKLTLKGNNPVSLDHLSVRGNNIRYYILQDSLNLETLLVEETSRVKPKKPTSGRPWDELMQKFYFRNLEDKVLFPGDVFLRFLWLASMEMEATIHWPLHMAINDGPHVHGPCSMLTRLVSCDFHFPLQDSRLGHLR</sequence>
<keyword evidence="4" id="KW-1185">Reference proteome</keyword>
<feature type="domain" description="Sm" evidence="2">
    <location>
        <begin position="367"/>
        <end position="439"/>
    </location>
</feature>
<dbReference type="PROSITE" id="PS52002">
    <property type="entry name" value="SM"/>
    <property type="match status" value="1"/>
</dbReference>
<dbReference type="Proteomes" id="UP001472677">
    <property type="component" value="Unassembled WGS sequence"/>
</dbReference>
<dbReference type="SMART" id="SM00651">
    <property type="entry name" value="Sm"/>
    <property type="match status" value="1"/>
</dbReference>
<dbReference type="EMBL" id="JBBPBM010000090">
    <property type="protein sequence ID" value="KAK8509568.1"/>
    <property type="molecule type" value="Genomic_DNA"/>
</dbReference>
<dbReference type="InterPro" id="IPR034102">
    <property type="entry name" value="Sm_D1"/>
</dbReference>
<gene>
    <name evidence="3" type="ORF">V6N12_001658</name>
</gene>
<comment type="caution">
    <text evidence="3">The sequence shown here is derived from an EMBL/GenBank/DDBJ whole genome shotgun (WGS) entry which is preliminary data.</text>
</comment>
<organism evidence="3 4">
    <name type="scientific">Hibiscus sabdariffa</name>
    <name type="common">roselle</name>
    <dbReference type="NCBI Taxonomy" id="183260"/>
    <lineage>
        <taxon>Eukaryota</taxon>
        <taxon>Viridiplantae</taxon>
        <taxon>Streptophyta</taxon>
        <taxon>Embryophyta</taxon>
        <taxon>Tracheophyta</taxon>
        <taxon>Spermatophyta</taxon>
        <taxon>Magnoliopsida</taxon>
        <taxon>eudicotyledons</taxon>
        <taxon>Gunneridae</taxon>
        <taxon>Pentapetalae</taxon>
        <taxon>rosids</taxon>
        <taxon>malvids</taxon>
        <taxon>Malvales</taxon>
        <taxon>Malvaceae</taxon>
        <taxon>Malvoideae</taxon>
        <taxon>Hibiscus</taxon>
    </lineage>
</organism>
<dbReference type="PANTHER" id="PTHR47597:SF2">
    <property type="entry name" value="LIPOYL-BINDING DOMAIN-CONTAINING PROTEIN"/>
    <property type="match status" value="1"/>
</dbReference>
<proteinExistence type="predicted"/>
<dbReference type="InterPro" id="IPR010920">
    <property type="entry name" value="LSM_dom_sf"/>
</dbReference>
<feature type="region of interest" description="Disordered" evidence="1">
    <location>
        <begin position="229"/>
        <end position="274"/>
    </location>
</feature>
<dbReference type="InterPro" id="IPR001163">
    <property type="entry name" value="Sm_dom_euk/arc"/>
</dbReference>
<reference evidence="3 4" key="1">
    <citation type="journal article" date="2024" name="G3 (Bethesda)">
        <title>Genome assembly of Hibiscus sabdariffa L. provides insights into metabolisms of medicinal natural products.</title>
        <authorList>
            <person name="Kim T."/>
        </authorList>
    </citation>
    <scope>NUCLEOTIDE SEQUENCE [LARGE SCALE GENOMIC DNA]</scope>
    <source>
        <strain evidence="3">TK-2024</strain>
        <tissue evidence="3">Old leaves</tissue>
    </source>
</reference>
<dbReference type="PANTHER" id="PTHR47597">
    <property type="entry name" value="IS A MEMBER OF THE PF|00364 BIOTIN-REQUIRING ENZYMES FAMILY-RELATED"/>
    <property type="match status" value="1"/>
</dbReference>
<name>A0ABR2BQZ2_9ROSI</name>
<feature type="compositionally biased region" description="Pro residues" evidence="1">
    <location>
        <begin position="254"/>
        <end position="267"/>
    </location>
</feature>
<dbReference type="Pfam" id="PF01423">
    <property type="entry name" value="LSM"/>
    <property type="match status" value="1"/>
</dbReference>
<dbReference type="InterPro" id="IPR053217">
    <property type="entry name" value="ACC_Biotin_Carrier"/>
</dbReference>
<evidence type="ECO:0000313" key="3">
    <source>
        <dbReference type="EMBL" id="KAK8509568.1"/>
    </source>
</evidence>
<dbReference type="CDD" id="cd01724">
    <property type="entry name" value="Sm_D1"/>
    <property type="match status" value="1"/>
</dbReference>
<evidence type="ECO:0000313" key="4">
    <source>
        <dbReference type="Proteomes" id="UP001472677"/>
    </source>
</evidence>
<dbReference type="Gene3D" id="2.30.30.100">
    <property type="match status" value="1"/>
</dbReference>
<dbReference type="InterPro" id="IPR047575">
    <property type="entry name" value="Sm"/>
</dbReference>
<protein>
    <recommendedName>
        <fullName evidence="2">Sm domain-containing protein</fullName>
    </recommendedName>
</protein>
<evidence type="ECO:0000256" key="1">
    <source>
        <dbReference type="SAM" id="MobiDB-lite"/>
    </source>
</evidence>
<dbReference type="SUPFAM" id="SSF50182">
    <property type="entry name" value="Sm-like ribonucleoproteins"/>
    <property type="match status" value="1"/>
</dbReference>
<evidence type="ECO:0000259" key="2">
    <source>
        <dbReference type="PROSITE" id="PS52002"/>
    </source>
</evidence>
<accession>A0ABR2BQZ2</accession>